<dbReference type="AlphaFoldDB" id="A0A852X4P1"/>
<reference evidence="2 3" key="1">
    <citation type="submission" date="2020-07" db="EMBL/GenBank/DDBJ databases">
        <title>Sequencing the genomes of 1000 actinobacteria strains.</title>
        <authorList>
            <person name="Klenk H.-P."/>
        </authorList>
    </citation>
    <scope>NUCLEOTIDE SEQUENCE [LARGE SCALE GENOMIC DNA]</scope>
    <source>
        <strain evidence="2 3">DSM 24723</strain>
    </source>
</reference>
<evidence type="ECO:0008006" key="4">
    <source>
        <dbReference type="Google" id="ProtNLM"/>
    </source>
</evidence>
<dbReference type="Proteomes" id="UP000592181">
    <property type="component" value="Unassembled WGS sequence"/>
</dbReference>
<dbReference type="SUPFAM" id="SSF51306">
    <property type="entry name" value="LexA/Signal peptidase"/>
    <property type="match status" value="1"/>
</dbReference>
<proteinExistence type="predicted"/>
<evidence type="ECO:0000256" key="1">
    <source>
        <dbReference type="SAM" id="MobiDB-lite"/>
    </source>
</evidence>
<sequence length="91" mass="10178">MEPTLRDGQLLVVLYGRRARPGDVVLVDLPPDADGRSRPRAVKRLAGPDPQAPERLWIERDNPREGVDSWSIGSLPRSALVAVVLMRRDRT</sequence>
<dbReference type="InterPro" id="IPR036286">
    <property type="entry name" value="LexA/Signal_pep-like_sf"/>
</dbReference>
<evidence type="ECO:0000313" key="3">
    <source>
        <dbReference type="Proteomes" id="UP000592181"/>
    </source>
</evidence>
<dbReference type="EMBL" id="JACBZX010000001">
    <property type="protein sequence ID" value="NYG37388.1"/>
    <property type="molecule type" value="Genomic_DNA"/>
</dbReference>
<organism evidence="2 3">
    <name type="scientific">Janibacter alkaliphilus</name>
    <dbReference type="NCBI Taxonomy" id="1069963"/>
    <lineage>
        <taxon>Bacteria</taxon>
        <taxon>Bacillati</taxon>
        <taxon>Actinomycetota</taxon>
        <taxon>Actinomycetes</taxon>
        <taxon>Micrococcales</taxon>
        <taxon>Intrasporangiaceae</taxon>
        <taxon>Janibacter</taxon>
    </lineage>
</organism>
<protein>
    <recommendedName>
        <fullName evidence="4">Peptidase S24-like</fullName>
    </recommendedName>
</protein>
<name>A0A852X4P1_9MICO</name>
<evidence type="ECO:0000313" key="2">
    <source>
        <dbReference type="EMBL" id="NYG37388.1"/>
    </source>
</evidence>
<feature type="region of interest" description="Disordered" evidence="1">
    <location>
        <begin position="30"/>
        <end position="49"/>
    </location>
</feature>
<gene>
    <name evidence="2" type="ORF">BJY28_001857</name>
</gene>
<comment type="caution">
    <text evidence="2">The sequence shown here is derived from an EMBL/GenBank/DDBJ whole genome shotgun (WGS) entry which is preliminary data.</text>
</comment>
<keyword evidence="3" id="KW-1185">Reference proteome</keyword>
<accession>A0A852X4P1</accession>
<dbReference type="Gene3D" id="2.10.109.10">
    <property type="entry name" value="Umud Fragment, subunit A"/>
    <property type="match status" value="1"/>
</dbReference>